<dbReference type="GO" id="GO:0003723">
    <property type="term" value="F:RNA binding"/>
    <property type="evidence" value="ECO:0007669"/>
    <property type="project" value="UniProtKB-KW"/>
</dbReference>
<keyword evidence="6" id="KW-0271">Exosome</keyword>
<dbReference type="GeneID" id="106670067"/>
<keyword evidence="5" id="KW-0698">rRNA processing</keyword>
<evidence type="ECO:0000259" key="10">
    <source>
        <dbReference type="Pfam" id="PF03725"/>
    </source>
</evidence>
<protein>
    <submittedName>
        <fullName evidence="11">Uncharacterized protein</fullName>
    </submittedName>
</protein>
<dbReference type="GO" id="GO:0071028">
    <property type="term" value="P:nuclear mRNA surveillance"/>
    <property type="evidence" value="ECO:0007669"/>
    <property type="project" value="TreeGrafter"/>
</dbReference>
<feature type="domain" description="Exoribonuclease phosphorolytic" evidence="10">
    <location>
        <begin position="182"/>
        <end position="251"/>
    </location>
</feature>
<dbReference type="SUPFAM" id="SSF54211">
    <property type="entry name" value="Ribosomal protein S5 domain 2-like"/>
    <property type="match status" value="1"/>
</dbReference>
<keyword evidence="12" id="KW-1185">Reference proteome</keyword>
<dbReference type="OMA" id="NIKEDPY"/>
<dbReference type="InterPro" id="IPR050080">
    <property type="entry name" value="RNase_PH"/>
</dbReference>
<dbReference type="Gene3D" id="3.30.230.70">
    <property type="entry name" value="GHMP Kinase, N-terminal domain"/>
    <property type="match status" value="1"/>
</dbReference>
<accession>A0A8I6S4D5</accession>
<keyword evidence="7" id="KW-0694">RNA-binding</keyword>
<dbReference type="OrthoDB" id="2504340at2759"/>
<evidence type="ECO:0000313" key="12">
    <source>
        <dbReference type="Proteomes" id="UP000494040"/>
    </source>
</evidence>
<dbReference type="PANTHER" id="PTHR11953:SF2">
    <property type="entry name" value="EXOSOME COMPLEX COMPONENT MTR3"/>
    <property type="match status" value="1"/>
</dbReference>
<dbReference type="InterPro" id="IPR001247">
    <property type="entry name" value="ExoRNase_PH_dom1"/>
</dbReference>
<dbReference type="CTD" id="40173"/>
<dbReference type="PANTHER" id="PTHR11953">
    <property type="entry name" value="EXOSOME COMPLEX COMPONENT"/>
    <property type="match status" value="1"/>
</dbReference>
<comment type="subcellular location">
    <subcellularLocation>
        <location evidence="2">Cytoplasm</location>
    </subcellularLocation>
    <subcellularLocation>
        <location evidence="1">Nucleus</location>
    </subcellularLocation>
</comment>
<keyword evidence="8" id="KW-0539">Nucleus</keyword>
<dbReference type="Pfam" id="PF03725">
    <property type="entry name" value="RNase_PH_C"/>
    <property type="match status" value="1"/>
</dbReference>
<dbReference type="GO" id="GO:0016075">
    <property type="term" value="P:rRNA catabolic process"/>
    <property type="evidence" value="ECO:0007669"/>
    <property type="project" value="TreeGrafter"/>
</dbReference>
<dbReference type="InterPro" id="IPR015847">
    <property type="entry name" value="ExoRNase_PH_dom2"/>
</dbReference>
<dbReference type="RefSeq" id="XP_014255557.1">
    <property type="nucleotide sequence ID" value="XM_014400071.1"/>
</dbReference>
<evidence type="ECO:0000256" key="1">
    <source>
        <dbReference type="ARBA" id="ARBA00004123"/>
    </source>
</evidence>
<dbReference type="EnsemblMetazoa" id="XM_014400071.1">
    <property type="protein sequence ID" value="XP_014255557.1"/>
    <property type="gene ID" value="LOC106670067"/>
</dbReference>
<dbReference type="GO" id="GO:0006364">
    <property type="term" value="P:rRNA processing"/>
    <property type="evidence" value="ECO:0007669"/>
    <property type="project" value="UniProtKB-KW"/>
</dbReference>
<dbReference type="Pfam" id="PF01138">
    <property type="entry name" value="RNase_PH"/>
    <property type="match status" value="1"/>
</dbReference>
<comment type="similarity">
    <text evidence="3">Belongs to the RNase PH family.</text>
</comment>
<evidence type="ECO:0000256" key="5">
    <source>
        <dbReference type="ARBA" id="ARBA00022552"/>
    </source>
</evidence>
<dbReference type="GO" id="GO:0000177">
    <property type="term" value="C:cytoplasmic exosome (RNase complex)"/>
    <property type="evidence" value="ECO:0007669"/>
    <property type="project" value="TreeGrafter"/>
</dbReference>
<name>A0A8I6S4D5_CIMLE</name>
<dbReference type="InterPro" id="IPR036345">
    <property type="entry name" value="ExoRNase_PH_dom2_sf"/>
</dbReference>
<feature type="domain" description="Exoribonuclease phosphorolytic" evidence="9">
    <location>
        <begin position="58"/>
        <end position="179"/>
    </location>
</feature>
<dbReference type="InterPro" id="IPR027408">
    <property type="entry name" value="PNPase/RNase_PH_dom_sf"/>
</dbReference>
<dbReference type="GO" id="GO:0034475">
    <property type="term" value="P:U4 snRNA 3'-end processing"/>
    <property type="evidence" value="ECO:0007669"/>
    <property type="project" value="TreeGrafter"/>
</dbReference>
<dbReference type="KEGG" id="clec:106670067"/>
<sequence length="298" mass="33577">MIDIEEMIREIKRKDKEESKSLNDFLPLEKRYKSYTQQREEVFKDKERRKDGRKDNDHRKIFIQLGTVSDARGSCYVELGDTKVILSIRGPKEIPNIQEYTELCALECLVEYAPFVKKPTSDEGFMAEALRLALEPVLCRHEFPNLQITVSAFIIEDGGSALAAAITAASLAMTQARLPTFGVVTAVTVGIHNNRVIVDPSKLEEDFCSNPYDAKSVKNFGLITIAYMNDLKQITLYQMNGTAKPSLLDQVLQGMLNRCQELHKLCAQHLMRELKLSAKHIIDTAQARAAVETLNLNG</sequence>
<dbReference type="AlphaFoldDB" id="A0A8I6S4D5"/>
<dbReference type="SUPFAM" id="SSF55666">
    <property type="entry name" value="Ribonuclease PH domain 2-like"/>
    <property type="match status" value="1"/>
</dbReference>
<evidence type="ECO:0000256" key="3">
    <source>
        <dbReference type="ARBA" id="ARBA00006678"/>
    </source>
</evidence>
<dbReference type="GO" id="GO:0005730">
    <property type="term" value="C:nucleolus"/>
    <property type="evidence" value="ECO:0007669"/>
    <property type="project" value="TreeGrafter"/>
</dbReference>
<reference evidence="11" key="1">
    <citation type="submission" date="2022-01" db="UniProtKB">
        <authorList>
            <consortium name="EnsemblMetazoa"/>
        </authorList>
    </citation>
    <scope>IDENTIFICATION</scope>
</reference>
<evidence type="ECO:0000259" key="9">
    <source>
        <dbReference type="Pfam" id="PF01138"/>
    </source>
</evidence>
<dbReference type="InterPro" id="IPR020568">
    <property type="entry name" value="Ribosomal_Su5_D2-typ_SF"/>
</dbReference>
<evidence type="ECO:0000256" key="4">
    <source>
        <dbReference type="ARBA" id="ARBA00022490"/>
    </source>
</evidence>
<evidence type="ECO:0000256" key="2">
    <source>
        <dbReference type="ARBA" id="ARBA00004496"/>
    </source>
</evidence>
<evidence type="ECO:0000256" key="7">
    <source>
        <dbReference type="ARBA" id="ARBA00022884"/>
    </source>
</evidence>
<dbReference type="GO" id="GO:0000176">
    <property type="term" value="C:nuclear exosome (RNase complex)"/>
    <property type="evidence" value="ECO:0007669"/>
    <property type="project" value="TreeGrafter"/>
</dbReference>
<evidence type="ECO:0000256" key="8">
    <source>
        <dbReference type="ARBA" id="ARBA00023242"/>
    </source>
</evidence>
<keyword evidence="4" id="KW-0963">Cytoplasm</keyword>
<evidence type="ECO:0000256" key="6">
    <source>
        <dbReference type="ARBA" id="ARBA00022835"/>
    </source>
</evidence>
<proteinExistence type="inferred from homology"/>
<organism evidence="11 12">
    <name type="scientific">Cimex lectularius</name>
    <name type="common">Bed bug</name>
    <name type="synonym">Acanthia lectularia</name>
    <dbReference type="NCBI Taxonomy" id="79782"/>
    <lineage>
        <taxon>Eukaryota</taxon>
        <taxon>Metazoa</taxon>
        <taxon>Ecdysozoa</taxon>
        <taxon>Arthropoda</taxon>
        <taxon>Hexapoda</taxon>
        <taxon>Insecta</taxon>
        <taxon>Pterygota</taxon>
        <taxon>Neoptera</taxon>
        <taxon>Paraneoptera</taxon>
        <taxon>Hemiptera</taxon>
        <taxon>Heteroptera</taxon>
        <taxon>Panheteroptera</taxon>
        <taxon>Cimicomorpha</taxon>
        <taxon>Cimicidae</taxon>
        <taxon>Cimex</taxon>
    </lineage>
</organism>
<evidence type="ECO:0000313" key="11">
    <source>
        <dbReference type="EnsemblMetazoa" id="XP_014255557.1"/>
    </source>
</evidence>
<dbReference type="Proteomes" id="UP000494040">
    <property type="component" value="Unassembled WGS sequence"/>
</dbReference>
<dbReference type="GO" id="GO:0071051">
    <property type="term" value="P:poly(A)-dependent snoRNA 3'-end processing"/>
    <property type="evidence" value="ECO:0007669"/>
    <property type="project" value="TreeGrafter"/>
</dbReference>